<gene>
    <name evidence="2" type="ORF">H7993_11085</name>
</gene>
<evidence type="ECO:0000313" key="3">
    <source>
        <dbReference type="Proteomes" id="UP000546173"/>
    </source>
</evidence>
<proteinExistence type="predicted"/>
<keyword evidence="1" id="KW-0732">Signal</keyword>
<sequence length="128" mass="14170">MKYSILASLLALSLNASAAQQSLDLPSCDIKAQRELVGEIGGKITDPRQAHISVRANILSADIGTTRKARKISQAQADRMIERVEVVRHQTDQFVHQQGFLSAAEKASFDREFDSLAMQLCKQKSRSE</sequence>
<organism evidence="2 3">
    <name type="scientific">Pseudomonas baltica</name>
    <dbReference type="NCBI Taxonomy" id="2762576"/>
    <lineage>
        <taxon>Bacteria</taxon>
        <taxon>Pseudomonadati</taxon>
        <taxon>Pseudomonadota</taxon>
        <taxon>Gammaproteobacteria</taxon>
        <taxon>Pseudomonadales</taxon>
        <taxon>Pseudomonadaceae</taxon>
        <taxon>Pseudomonas</taxon>
    </lineage>
</organism>
<dbReference type="AlphaFoldDB" id="A0A7X1KTR3"/>
<protein>
    <submittedName>
        <fullName evidence="2">Uncharacterized protein</fullName>
    </submittedName>
</protein>
<dbReference type="Proteomes" id="UP000546173">
    <property type="component" value="Unassembled WGS sequence"/>
</dbReference>
<reference evidence="2 3" key="1">
    <citation type="submission" date="2020-08" db="EMBL/GenBank/DDBJ databases">
        <title>Pseudomonas sp. nov.</title>
        <authorList>
            <person name="Gieschler S."/>
            <person name="Fiedler G."/>
            <person name="Brinks E."/>
            <person name="Boehnlein C."/>
            <person name="Franz C.M.A.P."/>
            <person name="Kabisch J."/>
        </authorList>
    </citation>
    <scope>NUCLEOTIDE SEQUENCE [LARGE SCALE GENOMIC DNA]</scope>
    <source>
        <strain evidence="2 3">MBT-2</strain>
    </source>
</reference>
<evidence type="ECO:0000256" key="1">
    <source>
        <dbReference type="SAM" id="SignalP"/>
    </source>
</evidence>
<accession>A0A7X1KTR3</accession>
<dbReference type="EMBL" id="JACMYH010000002">
    <property type="protein sequence ID" value="MBC2678928.1"/>
    <property type="molecule type" value="Genomic_DNA"/>
</dbReference>
<keyword evidence="3" id="KW-1185">Reference proteome</keyword>
<feature type="signal peptide" evidence="1">
    <location>
        <begin position="1"/>
        <end position="18"/>
    </location>
</feature>
<evidence type="ECO:0000313" key="2">
    <source>
        <dbReference type="EMBL" id="MBC2678928.1"/>
    </source>
</evidence>
<name>A0A7X1KTR3_9PSED</name>
<feature type="chain" id="PRO_5031472487" evidence="1">
    <location>
        <begin position="19"/>
        <end position="128"/>
    </location>
</feature>
<dbReference type="RefSeq" id="WP_185794410.1">
    <property type="nucleotide sequence ID" value="NZ_JACMYH010000002.1"/>
</dbReference>
<comment type="caution">
    <text evidence="2">The sequence shown here is derived from an EMBL/GenBank/DDBJ whole genome shotgun (WGS) entry which is preliminary data.</text>
</comment>